<dbReference type="InterPro" id="IPR036388">
    <property type="entry name" value="WH-like_DNA-bd_sf"/>
</dbReference>
<keyword evidence="4" id="KW-0812">Transmembrane</keyword>
<dbReference type="RefSeq" id="WP_114539563.1">
    <property type="nucleotide sequence ID" value="NZ_AP022829.1"/>
</dbReference>
<dbReference type="GO" id="GO:0006355">
    <property type="term" value="P:regulation of DNA-templated transcription"/>
    <property type="evidence" value="ECO:0007669"/>
    <property type="project" value="InterPro"/>
</dbReference>
<feature type="transmembrane region" description="Helical" evidence="4">
    <location>
        <begin position="233"/>
        <end position="252"/>
    </location>
</feature>
<dbReference type="InterPro" id="IPR016032">
    <property type="entry name" value="Sig_transdc_resp-reg_C-effctor"/>
</dbReference>
<feature type="transmembrane region" description="Helical" evidence="4">
    <location>
        <begin position="9"/>
        <end position="28"/>
    </location>
</feature>
<name>A0A6F8SIJ4_9ACTN</name>
<dbReference type="Pfam" id="PF00196">
    <property type="entry name" value="GerE"/>
    <property type="match status" value="1"/>
</dbReference>
<evidence type="ECO:0000259" key="5">
    <source>
        <dbReference type="PROSITE" id="PS50043"/>
    </source>
</evidence>
<keyword evidence="4" id="KW-1133">Transmembrane helix</keyword>
<sequence>MKEIKLKDIVAASLCQFGAFLFLTTFIFRPEVLTSYQSGDALALGPLPSALVTIVAMAVFGVICVAAAVREADHFERALSAFGFAVPCLSLALLLVRAPLVPPLVSALCGSACVVQAFGFARSNTLGFGATLLSVGLCLAVAAVASELSYRLFPLHLYGTMAVAGVMAVTGAVQLGAFCRKGWRAEADDSSDGDAGRALTAAAPALWEGLFCAASLGLTWNAVDFPGTRGHEAFFAVGAFAAVLAWLCLWLAWRRIRRADVVVYAAALPALLSLLLYIFSEGALLPLYFACAVASELFLLALLWASALAVDRSLRHPGLVACVYLVAFAALFGFFMVVQAAVPTFVVQKVMPCLALLFLAYLVGYGAFRGHRVPAATAEGEEGAGAAPVDFARALDERCAVVAREWGLSAREGELLPLLVMGMSATEVGSRLFIAPQTVKTHRYRIYRKAGVGTHAELVELVSQSTASSEGSQ</sequence>
<reference evidence="7" key="1">
    <citation type="journal article" date="2020" name="Microbiol. Resour. Announc.">
        <title>Complete Genome Sequence of Adlercreutzia sp. Strain 8CFCBH1, a Potent Producer of Equol, Isolated from Healthy Japanese Feces.</title>
        <authorList>
            <person name="Ogata Y."/>
            <person name="Sakamoto M."/>
            <person name="Ohkuma M."/>
            <person name="Hattori M."/>
            <person name="Suda W."/>
        </authorList>
    </citation>
    <scope>NUCLEOTIDE SEQUENCE [LARGE SCALE GENOMIC DNA]</scope>
    <source>
        <strain evidence="7">8CFCBH1</strain>
    </source>
</reference>
<dbReference type="GO" id="GO:0003677">
    <property type="term" value="F:DNA binding"/>
    <property type="evidence" value="ECO:0007669"/>
    <property type="project" value="UniProtKB-KW"/>
</dbReference>
<feature type="transmembrane region" description="Helical" evidence="4">
    <location>
        <begin position="261"/>
        <end position="279"/>
    </location>
</feature>
<dbReference type="Proteomes" id="UP000501727">
    <property type="component" value="Chromosome"/>
</dbReference>
<dbReference type="CDD" id="cd06170">
    <property type="entry name" value="LuxR_C_like"/>
    <property type="match status" value="1"/>
</dbReference>
<keyword evidence="3" id="KW-0804">Transcription</keyword>
<proteinExistence type="predicted"/>
<feature type="transmembrane region" description="Helical" evidence="4">
    <location>
        <begin position="199"/>
        <end position="221"/>
    </location>
</feature>
<evidence type="ECO:0000256" key="2">
    <source>
        <dbReference type="ARBA" id="ARBA00023125"/>
    </source>
</evidence>
<feature type="transmembrane region" description="Helical" evidence="4">
    <location>
        <begin position="348"/>
        <end position="368"/>
    </location>
</feature>
<dbReference type="PROSITE" id="PS50043">
    <property type="entry name" value="HTH_LUXR_2"/>
    <property type="match status" value="1"/>
</dbReference>
<dbReference type="PROSITE" id="PS00622">
    <property type="entry name" value="HTH_LUXR_1"/>
    <property type="match status" value="1"/>
</dbReference>
<dbReference type="Gene3D" id="1.10.10.10">
    <property type="entry name" value="Winged helix-like DNA-binding domain superfamily/Winged helix DNA-binding domain"/>
    <property type="match status" value="1"/>
</dbReference>
<keyword evidence="1" id="KW-0805">Transcription regulation</keyword>
<evidence type="ECO:0000256" key="3">
    <source>
        <dbReference type="ARBA" id="ARBA00023163"/>
    </source>
</evidence>
<feature type="transmembrane region" description="Helical" evidence="4">
    <location>
        <begin position="81"/>
        <end position="98"/>
    </location>
</feature>
<dbReference type="AlphaFoldDB" id="A0A6F8SIJ4"/>
<feature type="transmembrane region" description="Helical" evidence="4">
    <location>
        <begin position="157"/>
        <end position="178"/>
    </location>
</feature>
<dbReference type="SMART" id="SM00421">
    <property type="entry name" value="HTH_LUXR"/>
    <property type="match status" value="1"/>
</dbReference>
<evidence type="ECO:0000256" key="1">
    <source>
        <dbReference type="ARBA" id="ARBA00023015"/>
    </source>
</evidence>
<keyword evidence="2" id="KW-0238">DNA-binding</keyword>
<feature type="transmembrane region" description="Helical" evidence="4">
    <location>
        <begin position="128"/>
        <end position="145"/>
    </location>
</feature>
<evidence type="ECO:0000313" key="7">
    <source>
        <dbReference type="Proteomes" id="UP000501727"/>
    </source>
</evidence>
<accession>A0A6F8SIJ4</accession>
<feature type="transmembrane region" description="Helical" evidence="4">
    <location>
        <begin position="104"/>
        <end position="121"/>
    </location>
</feature>
<dbReference type="SUPFAM" id="SSF46894">
    <property type="entry name" value="C-terminal effector domain of the bipartite response regulators"/>
    <property type="match status" value="1"/>
</dbReference>
<dbReference type="EMBL" id="AP022829">
    <property type="protein sequence ID" value="BCA88069.1"/>
    <property type="molecule type" value="Genomic_DNA"/>
</dbReference>
<gene>
    <name evidence="6" type="ORF">ADCFC_05670</name>
</gene>
<protein>
    <recommendedName>
        <fullName evidence="5">HTH luxR-type domain-containing protein</fullName>
    </recommendedName>
</protein>
<feature type="transmembrane region" description="Helical" evidence="4">
    <location>
        <begin position="285"/>
        <end position="310"/>
    </location>
</feature>
<feature type="transmembrane region" description="Helical" evidence="4">
    <location>
        <begin position="322"/>
        <end position="342"/>
    </location>
</feature>
<feature type="domain" description="HTH luxR-type" evidence="5">
    <location>
        <begin position="401"/>
        <end position="466"/>
    </location>
</feature>
<evidence type="ECO:0000256" key="4">
    <source>
        <dbReference type="SAM" id="Phobius"/>
    </source>
</evidence>
<dbReference type="InterPro" id="IPR000792">
    <property type="entry name" value="Tscrpt_reg_LuxR_C"/>
</dbReference>
<evidence type="ECO:0000313" key="6">
    <source>
        <dbReference type="EMBL" id="BCA88069.1"/>
    </source>
</evidence>
<reference evidence="7" key="2">
    <citation type="submission" date="2020-03" db="EMBL/GenBank/DDBJ databases">
        <title>Complete Genome Sequence of Adlercreutzia sp. strain 8CFCBH1 Producing Equol, Isolated from Healthy Japanese Feces.</title>
        <authorList>
            <person name="Ogata Y."/>
            <person name="Sakamoto M."/>
            <person name="Ohkuma M."/>
            <person name="Hattori M."/>
            <person name="Suda W."/>
        </authorList>
    </citation>
    <scope>NUCLEOTIDE SEQUENCE [LARGE SCALE GENOMIC DNA]</scope>
    <source>
        <strain evidence="7">8CFCBH1</strain>
    </source>
</reference>
<dbReference type="PANTHER" id="PTHR44688">
    <property type="entry name" value="DNA-BINDING TRANSCRIPTIONAL ACTIVATOR DEVR_DOSR"/>
    <property type="match status" value="1"/>
</dbReference>
<keyword evidence="4" id="KW-0472">Membrane</keyword>
<keyword evidence="7" id="KW-1185">Reference proteome</keyword>
<dbReference type="PRINTS" id="PR00038">
    <property type="entry name" value="HTHLUXR"/>
</dbReference>
<feature type="transmembrane region" description="Helical" evidence="4">
    <location>
        <begin position="48"/>
        <end position="69"/>
    </location>
</feature>
<organism evidence="6 7">
    <name type="scientific">Adlercreutzia hattorii</name>
    <dbReference type="NCBI Taxonomy" id="2707299"/>
    <lineage>
        <taxon>Bacteria</taxon>
        <taxon>Bacillati</taxon>
        <taxon>Actinomycetota</taxon>
        <taxon>Coriobacteriia</taxon>
        <taxon>Eggerthellales</taxon>
        <taxon>Eggerthellaceae</taxon>
        <taxon>Adlercreutzia</taxon>
    </lineage>
</organism>
<dbReference type="PANTHER" id="PTHR44688:SF16">
    <property type="entry name" value="DNA-BINDING TRANSCRIPTIONAL ACTIVATOR DEVR_DOSR"/>
    <property type="match status" value="1"/>
</dbReference>
<dbReference type="KEGG" id="ahat:ADCFC_06880"/>